<name>A0A7C4QM87_9PLAN</name>
<comment type="caution">
    <text evidence="2">The sequence shown here is derived from an EMBL/GenBank/DDBJ whole genome shotgun (WGS) entry which is preliminary data.</text>
</comment>
<reference evidence="2" key="1">
    <citation type="journal article" date="2020" name="mSystems">
        <title>Genome- and Community-Level Interaction Insights into Carbon Utilization and Element Cycling Functions of Hydrothermarchaeota in Hydrothermal Sediment.</title>
        <authorList>
            <person name="Zhou Z."/>
            <person name="Liu Y."/>
            <person name="Xu W."/>
            <person name="Pan J."/>
            <person name="Luo Z.H."/>
            <person name="Li M."/>
        </authorList>
    </citation>
    <scope>NUCLEOTIDE SEQUENCE [LARGE SCALE GENOMIC DNA]</scope>
    <source>
        <strain evidence="2">SpSt-508</strain>
    </source>
</reference>
<dbReference type="Pfam" id="PF25138">
    <property type="entry name" value="Phage_H_T_join_3"/>
    <property type="match status" value="1"/>
</dbReference>
<evidence type="ECO:0000259" key="1">
    <source>
        <dbReference type="Pfam" id="PF25138"/>
    </source>
</evidence>
<accession>A0A7C4QM87</accession>
<sequence length="117" mass="13368">MADLLAQGAAWLEAQRTKHLTREVTYVRGNDQVTVLATIGRTRFETDDGTAVRVEYTDRDFLIRAADLVLAGQPTEPERGDLIREDGREFEVVEWRYSDPYRQTLRITTKHVGTTEA</sequence>
<dbReference type="InterPro" id="IPR056942">
    <property type="entry name" value="Phage_H_T_join"/>
</dbReference>
<protein>
    <recommendedName>
        <fullName evidence="1">Phage head-tail joining protein domain-containing protein</fullName>
    </recommendedName>
</protein>
<dbReference type="AlphaFoldDB" id="A0A7C4QM87"/>
<dbReference type="EMBL" id="DSVQ01000004">
    <property type="protein sequence ID" value="HGT37963.1"/>
    <property type="molecule type" value="Genomic_DNA"/>
</dbReference>
<gene>
    <name evidence="2" type="ORF">ENS64_01645</name>
</gene>
<evidence type="ECO:0000313" key="2">
    <source>
        <dbReference type="EMBL" id="HGT37963.1"/>
    </source>
</evidence>
<proteinExistence type="predicted"/>
<feature type="domain" description="Phage head-tail joining protein" evidence="1">
    <location>
        <begin position="3"/>
        <end position="115"/>
    </location>
</feature>
<organism evidence="2">
    <name type="scientific">Schlesneria paludicola</name>
    <dbReference type="NCBI Taxonomy" id="360056"/>
    <lineage>
        <taxon>Bacteria</taxon>
        <taxon>Pseudomonadati</taxon>
        <taxon>Planctomycetota</taxon>
        <taxon>Planctomycetia</taxon>
        <taxon>Planctomycetales</taxon>
        <taxon>Planctomycetaceae</taxon>
        <taxon>Schlesneria</taxon>
    </lineage>
</organism>